<protein>
    <submittedName>
        <fullName evidence="2">Uncharacterized protein</fullName>
    </submittedName>
</protein>
<feature type="transmembrane region" description="Helical" evidence="1">
    <location>
        <begin position="64"/>
        <end position="82"/>
    </location>
</feature>
<reference evidence="3" key="1">
    <citation type="journal article" date="2019" name="Int. J. Syst. Evol. Microbiol.">
        <title>The Global Catalogue of Microorganisms (GCM) 10K type strain sequencing project: providing services to taxonomists for standard genome sequencing and annotation.</title>
        <authorList>
            <consortium name="The Broad Institute Genomics Platform"/>
            <consortium name="The Broad Institute Genome Sequencing Center for Infectious Disease"/>
            <person name="Wu L."/>
            <person name="Ma J."/>
        </authorList>
    </citation>
    <scope>NUCLEOTIDE SEQUENCE [LARGE SCALE GENOMIC DNA]</scope>
    <source>
        <strain evidence="3">CECT 7398</strain>
    </source>
</reference>
<keyword evidence="3" id="KW-1185">Reference proteome</keyword>
<dbReference type="EMBL" id="JAUFQC010000014">
    <property type="protein sequence ID" value="MDN3611126.1"/>
    <property type="molecule type" value="Genomic_DNA"/>
</dbReference>
<evidence type="ECO:0000313" key="2">
    <source>
        <dbReference type="EMBL" id="MDN3611126.1"/>
    </source>
</evidence>
<comment type="caution">
    <text evidence="2">The sequence shown here is derived from an EMBL/GenBank/DDBJ whole genome shotgun (WGS) entry which is preliminary data.</text>
</comment>
<evidence type="ECO:0000313" key="3">
    <source>
        <dbReference type="Proteomes" id="UP001238540"/>
    </source>
</evidence>
<proteinExistence type="predicted"/>
<dbReference type="Proteomes" id="UP001238540">
    <property type="component" value="Unassembled WGS sequence"/>
</dbReference>
<feature type="transmembrane region" description="Helical" evidence="1">
    <location>
        <begin position="120"/>
        <end position="150"/>
    </location>
</feature>
<sequence length="260" mass="29581">MKKPTVPLPELTPEYQQRARQEVEDAKVLYQFTLIKEPFFDYGAAIPTWIGAGLLFWFASLGGWIEMSIVIVLVGFSGWYLFYTMNPKVEQVVTLTEKGIIVSQLEMVPEMCYTVVRYSAYFTIGVSLVALLVIGPMAFAGAGAGALMAFKMTGVVKRPKVEIQPLVEGIVYKEEKGRVQFKHGLHCCYLYIDLEPYGLDDETFNKVQELHDVCYHADSDTQRQFIKAVHQVIKTREVEPLWLTARNQKRKQKGQDNQAL</sequence>
<organism evidence="2 3">
    <name type="scientific">Vibrio ostreicida</name>
    <dbReference type="NCBI Taxonomy" id="526588"/>
    <lineage>
        <taxon>Bacteria</taxon>
        <taxon>Pseudomonadati</taxon>
        <taxon>Pseudomonadota</taxon>
        <taxon>Gammaproteobacteria</taxon>
        <taxon>Vibrionales</taxon>
        <taxon>Vibrionaceae</taxon>
        <taxon>Vibrio</taxon>
    </lineage>
</organism>
<name>A0ABT8BVB7_9VIBR</name>
<gene>
    <name evidence="2" type="ORF">QWZ16_15895</name>
</gene>
<accession>A0ABT8BVB7</accession>
<keyword evidence="1" id="KW-0472">Membrane</keyword>
<keyword evidence="1" id="KW-0812">Transmembrane</keyword>
<keyword evidence="1" id="KW-1133">Transmembrane helix</keyword>
<dbReference type="RefSeq" id="WP_290312666.1">
    <property type="nucleotide sequence ID" value="NZ_JAUFQC010000014.1"/>
</dbReference>
<evidence type="ECO:0000256" key="1">
    <source>
        <dbReference type="SAM" id="Phobius"/>
    </source>
</evidence>